<keyword evidence="1" id="KW-0732">Signal</keyword>
<proteinExistence type="predicted"/>
<comment type="caution">
    <text evidence="2">The sequence shown here is derived from an EMBL/GenBank/DDBJ whole genome shotgun (WGS) entry which is preliminary data.</text>
</comment>
<evidence type="ECO:0000256" key="1">
    <source>
        <dbReference type="SAM" id="SignalP"/>
    </source>
</evidence>
<organism evidence="2 3">
    <name type="scientific">Muricoccus vinaceus</name>
    <dbReference type="NCBI Taxonomy" id="424704"/>
    <lineage>
        <taxon>Bacteria</taxon>
        <taxon>Pseudomonadati</taxon>
        <taxon>Pseudomonadota</taxon>
        <taxon>Alphaproteobacteria</taxon>
        <taxon>Acetobacterales</taxon>
        <taxon>Roseomonadaceae</taxon>
        <taxon>Muricoccus</taxon>
    </lineage>
</organism>
<protein>
    <submittedName>
        <fullName evidence="2">Uncharacterized protein</fullName>
    </submittedName>
</protein>
<dbReference type="EMBL" id="JBHLVZ010000002">
    <property type="protein sequence ID" value="MFC0384542.1"/>
    <property type="molecule type" value="Genomic_DNA"/>
</dbReference>
<dbReference type="RefSeq" id="WP_377048603.1">
    <property type="nucleotide sequence ID" value="NZ_JBHLVZ010000002.1"/>
</dbReference>
<dbReference type="PROSITE" id="PS51257">
    <property type="entry name" value="PROKAR_LIPOPROTEIN"/>
    <property type="match status" value="1"/>
</dbReference>
<reference evidence="2 3" key="1">
    <citation type="submission" date="2024-09" db="EMBL/GenBank/DDBJ databases">
        <authorList>
            <person name="Sun Q."/>
            <person name="Mori K."/>
        </authorList>
    </citation>
    <scope>NUCLEOTIDE SEQUENCE [LARGE SCALE GENOMIC DNA]</scope>
    <source>
        <strain evidence="2 3">CCM 7468</strain>
    </source>
</reference>
<feature type="signal peptide" evidence="1">
    <location>
        <begin position="1"/>
        <end position="17"/>
    </location>
</feature>
<evidence type="ECO:0000313" key="2">
    <source>
        <dbReference type="EMBL" id="MFC0384542.1"/>
    </source>
</evidence>
<keyword evidence="3" id="KW-1185">Reference proteome</keyword>
<feature type="chain" id="PRO_5046123088" evidence="1">
    <location>
        <begin position="18"/>
        <end position="175"/>
    </location>
</feature>
<gene>
    <name evidence="2" type="ORF">ACFFIC_03135</name>
</gene>
<accession>A0ABV6ILV4</accession>
<dbReference type="Proteomes" id="UP001589789">
    <property type="component" value="Unassembled WGS sequence"/>
</dbReference>
<evidence type="ECO:0000313" key="3">
    <source>
        <dbReference type="Proteomes" id="UP001589789"/>
    </source>
</evidence>
<name>A0ABV6ILV4_9PROT</name>
<sequence>MKNALLAFPLCSALFLAACGDGRLVGNIGLADPLRGPARAAPFEYGQTEKLAGRPAAAAEAAAQIEAFANAAETDPLWTHPRNATLLPQLQIARREFRQALGVPSATPPAVAVNAFAQASAALAQADTRGAELALAPVGGGATLARLSNLPRLPRVEEAAQAVAIESNRNHHGRG</sequence>